<evidence type="ECO:0000256" key="2">
    <source>
        <dbReference type="ARBA" id="ARBA00022737"/>
    </source>
</evidence>
<dbReference type="RefSeq" id="WP_207871673.1">
    <property type="nucleotide sequence ID" value="NZ_CP147251.1"/>
</dbReference>
<dbReference type="InterPro" id="IPR013196">
    <property type="entry name" value="HTH_11"/>
</dbReference>
<gene>
    <name evidence="8" type="ORF">DOK78_000066</name>
</gene>
<dbReference type="Proteomes" id="UP000664701">
    <property type="component" value="Chromosome"/>
</dbReference>
<dbReference type="InterPro" id="IPR016152">
    <property type="entry name" value="PTrfase/Anion_transptr"/>
</dbReference>
<organism evidence="8 9">
    <name type="scientific">Candidatus Enterococcus lowellii</name>
    <dbReference type="NCBI Taxonomy" id="2230877"/>
    <lineage>
        <taxon>Bacteria</taxon>
        <taxon>Bacillati</taxon>
        <taxon>Bacillota</taxon>
        <taxon>Bacilli</taxon>
        <taxon>Lactobacillales</taxon>
        <taxon>Enterococcaceae</taxon>
        <taxon>Enterococcus</taxon>
    </lineage>
</organism>
<dbReference type="PANTHER" id="PTHR30185">
    <property type="entry name" value="CRYPTIC BETA-GLUCOSIDE BGL OPERON ANTITERMINATOR"/>
    <property type="match status" value="1"/>
</dbReference>
<keyword evidence="3" id="KW-0805">Transcription regulation</keyword>
<evidence type="ECO:0000256" key="4">
    <source>
        <dbReference type="ARBA" id="ARBA00023163"/>
    </source>
</evidence>
<keyword evidence="9" id="KW-1185">Reference proteome</keyword>
<evidence type="ECO:0000313" key="9">
    <source>
        <dbReference type="Proteomes" id="UP000664701"/>
    </source>
</evidence>
<dbReference type="Pfam" id="PF00359">
    <property type="entry name" value="PTS_EIIA_2"/>
    <property type="match status" value="1"/>
</dbReference>
<dbReference type="Pfam" id="PF00874">
    <property type="entry name" value="PRD"/>
    <property type="match status" value="1"/>
</dbReference>
<keyword evidence="2" id="KW-0677">Repeat</keyword>
<dbReference type="CDD" id="cd05568">
    <property type="entry name" value="PTS_IIB_bgl_like"/>
    <property type="match status" value="1"/>
</dbReference>
<dbReference type="PROSITE" id="PS51099">
    <property type="entry name" value="PTS_EIIB_TYPE_2"/>
    <property type="match status" value="1"/>
</dbReference>
<dbReference type="InterPro" id="IPR036634">
    <property type="entry name" value="PRD_sf"/>
</dbReference>
<dbReference type="Pfam" id="PF08279">
    <property type="entry name" value="HTH_11"/>
    <property type="match status" value="2"/>
</dbReference>
<dbReference type="InterPro" id="IPR002178">
    <property type="entry name" value="PTS_EIIA_type-2_dom"/>
</dbReference>
<keyword evidence="4" id="KW-0804">Transcription</keyword>
<protein>
    <submittedName>
        <fullName evidence="8">Lichenan operon transcriptional antiterminator</fullName>
    </submittedName>
</protein>
<evidence type="ECO:0000313" key="8">
    <source>
        <dbReference type="EMBL" id="WYJ75491.1"/>
    </source>
</evidence>
<dbReference type="PROSITE" id="PS51094">
    <property type="entry name" value="PTS_EIIA_TYPE_2"/>
    <property type="match status" value="1"/>
</dbReference>
<dbReference type="InterPro" id="IPR011608">
    <property type="entry name" value="PRD"/>
</dbReference>
<dbReference type="InterPro" id="IPR050661">
    <property type="entry name" value="BglG_antiterminators"/>
</dbReference>
<reference evidence="8 9" key="1">
    <citation type="submission" date="2024-03" db="EMBL/GenBank/DDBJ databases">
        <title>The Genome Sequence of Enterococcus sp. DIV2402.</title>
        <authorList>
            <consortium name="The Broad Institute Genomics Platform"/>
            <consortium name="The Broad Institute Microbial Omics Core"/>
            <consortium name="The Broad Institute Genomic Center for Infectious Diseases"/>
            <person name="Earl A."/>
            <person name="Manson A."/>
            <person name="Gilmore M."/>
            <person name="Schwartman J."/>
            <person name="Shea T."/>
            <person name="Abouelleil A."/>
            <person name="Cao P."/>
            <person name="Chapman S."/>
            <person name="Cusick C."/>
            <person name="Young S."/>
            <person name="Neafsey D."/>
            <person name="Nusbaum C."/>
            <person name="Birren B."/>
        </authorList>
    </citation>
    <scope>NUCLEOTIDE SEQUENCE [LARGE SCALE GENOMIC DNA]</scope>
    <source>
        <strain evidence="8 9">DIV2402</strain>
    </source>
</reference>
<proteinExistence type="predicted"/>
<evidence type="ECO:0000259" key="5">
    <source>
        <dbReference type="PROSITE" id="PS51094"/>
    </source>
</evidence>
<dbReference type="EMBL" id="CP147251">
    <property type="protein sequence ID" value="WYJ75491.1"/>
    <property type="molecule type" value="Genomic_DNA"/>
</dbReference>
<dbReference type="InterPro" id="IPR036095">
    <property type="entry name" value="PTS_EIIB-like_sf"/>
</dbReference>
<feature type="domain" description="PRD" evidence="7">
    <location>
        <begin position="272"/>
        <end position="378"/>
    </location>
</feature>
<feature type="domain" description="PTS EIIA type-2" evidence="5">
    <location>
        <begin position="471"/>
        <end position="616"/>
    </location>
</feature>
<dbReference type="PROSITE" id="PS51372">
    <property type="entry name" value="PRD_2"/>
    <property type="match status" value="1"/>
</dbReference>
<accession>A0ABZ2SJZ5</accession>
<dbReference type="InterPro" id="IPR013011">
    <property type="entry name" value="PTS_EIIB_2"/>
</dbReference>
<feature type="domain" description="PTS EIIB type-2" evidence="6">
    <location>
        <begin position="382"/>
        <end position="470"/>
    </location>
</feature>
<dbReference type="SUPFAM" id="SSF46785">
    <property type="entry name" value="Winged helix' DNA-binding domain"/>
    <property type="match status" value="2"/>
</dbReference>
<dbReference type="SUPFAM" id="SSF63520">
    <property type="entry name" value="PTS-regulatory domain, PRD"/>
    <property type="match status" value="1"/>
</dbReference>
<evidence type="ECO:0000256" key="1">
    <source>
        <dbReference type="ARBA" id="ARBA00022679"/>
    </source>
</evidence>
<keyword evidence="1" id="KW-0808">Transferase</keyword>
<name>A0ABZ2SJZ5_9ENTE</name>
<evidence type="ECO:0000259" key="6">
    <source>
        <dbReference type="PROSITE" id="PS51099"/>
    </source>
</evidence>
<dbReference type="Gene3D" id="1.10.10.10">
    <property type="entry name" value="Winged helix-like DNA-binding domain superfamily/Winged helix DNA-binding domain"/>
    <property type="match status" value="2"/>
</dbReference>
<dbReference type="PANTHER" id="PTHR30185:SF18">
    <property type="entry name" value="TRANSCRIPTIONAL REGULATOR MTLR"/>
    <property type="match status" value="1"/>
</dbReference>
<dbReference type="SUPFAM" id="SSF52794">
    <property type="entry name" value="PTS system IIB component-like"/>
    <property type="match status" value="1"/>
</dbReference>
<dbReference type="Gene3D" id="3.40.930.10">
    <property type="entry name" value="Mannitol-specific EII, Chain A"/>
    <property type="match status" value="1"/>
</dbReference>
<evidence type="ECO:0000259" key="7">
    <source>
        <dbReference type="PROSITE" id="PS51372"/>
    </source>
</evidence>
<sequence length="620" mass="72129">MTLVNRWYQILQLLVTHKEMSLTELQKQLAMSPQTVRKSIETLNEELLDIAMIVQKNNEFHIEIQHYDQFDVIMAGSLKKQSDFNSSSKRVAFIIQRLIEADDFVLMDDLSEELGVSRGTVVKDIRSMKRRIESFAVTVNGTPNRGMQIVGDEFELRLLHIYYVQEYFAETFLTEETKKLLQEMTQTSGMIKSHGQLLQKVVSIVLQRVLSGNLLATLPESYTNDVQHHERIEQLIYHLEVTYNVTLSQLEQAFIAFPFNMSATDLREKNVANEEQLKNYFCLMLQKIHQVLVVDIEEDRLFYEMKEHLMYMINRLVFRVELQDLFYGEIEKQYPFAYELAKVGLQALGESLHREVPAVECSYLTFYFELALRRQPNDKNKKEIAVVCSSGKGTALIIRRQLERVLGPEVRITHFSEEMYEKSDLNQYFAIFTTIPLKNVDVHTPVIQLTNLFNDTWLRKEWQRAEKVRAASIQQLHLRFQLLSMNHSYETNLSKMIDPLKKDELVDEAFSQRIFEREAQHSTVFESGIAFPHTINQASSQIILSVGVFPETFETTSGNVDIVLLLGIPEQLTMSKERELLQLYDQLFAVAGDATLRQELCQQRDLPSLQNWMRRKGIIA</sequence>
<evidence type="ECO:0000256" key="3">
    <source>
        <dbReference type="ARBA" id="ARBA00023015"/>
    </source>
</evidence>
<dbReference type="Gene3D" id="1.10.1790.10">
    <property type="entry name" value="PRD domain"/>
    <property type="match status" value="1"/>
</dbReference>
<dbReference type="InterPro" id="IPR036388">
    <property type="entry name" value="WH-like_DNA-bd_sf"/>
</dbReference>
<dbReference type="SUPFAM" id="SSF55804">
    <property type="entry name" value="Phoshotransferase/anion transport protein"/>
    <property type="match status" value="1"/>
</dbReference>
<dbReference type="InterPro" id="IPR036390">
    <property type="entry name" value="WH_DNA-bd_sf"/>
</dbReference>